<evidence type="ECO:0008006" key="4">
    <source>
        <dbReference type="Google" id="ProtNLM"/>
    </source>
</evidence>
<reference evidence="2" key="1">
    <citation type="journal article" date="2023" name="Science">
        <title>Genome structures resolve the early diversification of teleost fishes.</title>
        <authorList>
            <person name="Parey E."/>
            <person name="Louis A."/>
            <person name="Montfort J."/>
            <person name="Bouchez O."/>
            <person name="Roques C."/>
            <person name="Iampietro C."/>
            <person name="Lluch J."/>
            <person name="Castinel A."/>
            <person name="Donnadieu C."/>
            <person name="Desvignes T."/>
            <person name="Floi Bucao C."/>
            <person name="Jouanno E."/>
            <person name="Wen M."/>
            <person name="Mejri S."/>
            <person name="Dirks R."/>
            <person name="Jansen H."/>
            <person name="Henkel C."/>
            <person name="Chen W.J."/>
            <person name="Zahm M."/>
            <person name="Cabau C."/>
            <person name="Klopp C."/>
            <person name="Thompson A.W."/>
            <person name="Robinson-Rechavi M."/>
            <person name="Braasch I."/>
            <person name="Lecointre G."/>
            <person name="Bobe J."/>
            <person name="Postlethwait J.H."/>
            <person name="Berthelot C."/>
            <person name="Roest Crollius H."/>
            <person name="Guiguen Y."/>
        </authorList>
    </citation>
    <scope>NUCLEOTIDE SEQUENCE</scope>
    <source>
        <strain evidence="2">NC1722</strain>
    </source>
</reference>
<dbReference type="EMBL" id="JAINUG010000047">
    <property type="protein sequence ID" value="KAJ8405567.1"/>
    <property type="molecule type" value="Genomic_DNA"/>
</dbReference>
<proteinExistence type="predicted"/>
<feature type="chain" id="PRO_5042106840" description="Secreted protein" evidence="1">
    <location>
        <begin position="20"/>
        <end position="87"/>
    </location>
</feature>
<dbReference type="Proteomes" id="UP001221898">
    <property type="component" value="Unassembled WGS sequence"/>
</dbReference>
<name>A0AAD7WQI1_9TELE</name>
<keyword evidence="1" id="KW-0732">Signal</keyword>
<comment type="caution">
    <text evidence="2">The sequence shown here is derived from an EMBL/GenBank/DDBJ whole genome shotgun (WGS) entry which is preliminary data.</text>
</comment>
<accession>A0AAD7WQI1</accession>
<sequence length="87" mass="9746">MFGLGSPLLFLLRSPPWWGWRMWRTAPVVWRWPLLGRRHQSCSPPCLSLHRQSLGSFPVPIIGGGGPPLHVRSGDPCRMRGLHGARG</sequence>
<dbReference type="AlphaFoldDB" id="A0AAD7WQI1"/>
<organism evidence="2 3">
    <name type="scientific">Aldrovandia affinis</name>
    <dbReference type="NCBI Taxonomy" id="143900"/>
    <lineage>
        <taxon>Eukaryota</taxon>
        <taxon>Metazoa</taxon>
        <taxon>Chordata</taxon>
        <taxon>Craniata</taxon>
        <taxon>Vertebrata</taxon>
        <taxon>Euteleostomi</taxon>
        <taxon>Actinopterygii</taxon>
        <taxon>Neopterygii</taxon>
        <taxon>Teleostei</taxon>
        <taxon>Notacanthiformes</taxon>
        <taxon>Halosauridae</taxon>
        <taxon>Aldrovandia</taxon>
    </lineage>
</organism>
<evidence type="ECO:0000313" key="2">
    <source>
        <dbReference type="EMBL" id="KAJ8405567.1"/>
    </source>
</evidence>
<gene>
    <name evidence="2" type="ORF">AAFF_G00315470</name>
</gene>
<keyword evidence="3" id="KW-1185">Reference proteome</keyword>
<evidence type="ECO:0000313" key="3">
    <source>
        <dbReference type="Proteomes" id="UP001221898"/>
    </source>
</evidence>
<protein>
    <recommendedName>
        <fullName evidence="4">Secreted protein</fullName>
    </recommendedName>
</protein>
<feature type="signal peptide" evidence="1">
    <location>
        <begin position="1"/>
        <end position="19"/>
    </location>
</feature>
<evidence type="ECO:0000256" key="1">
    <source>
        <dbReference type="SAM" id="SignalP"/>
    </source>
</evidence>